<dbReference type="EMBL" id="CP060784">
    <property type="protein sequence ID" value="QNP53478.1"/>
    <property type="molecule type" value="Genomic_DNA"/>
</dbReference>
<keyword evidence="4 10" id="KW-0808">Transferase</keyword>
<name>A0A7H0GYW2_9BACT</name>
<accession>A0A7H0GYW2</accession>
<evidence type="ECO:0000259" key="9">
    <source>
        <dbReference type="Pfam" id="PF13231"/>
    </source>
</evidence>
<evidence type="ECO:0000256" key="7">
    <source>
        <dbReference type="ARBA" id="ARBA00023136"/>
    </source>
</evidence>
<feature type="transmembrane region" description="Helical" evidence="8">
    <location>
        <begin position="261"/>
        <end position="277"/>
    </location>
</feature>
<comment type="subcellular location">
    <subcellularLocation>
        <location evidence="1">Cell membrane</location>
        <topology evidence="1">Multi-pass membrane protein</topology>
    </subcellularLocation>
</comment>
<protein>
    <submittedName>
        <fullName evidence="10">Glycosyltransferase family 39 protein</fullName>
    </submittedName>
</protein>
<dbReference type="GO" id="GO:0009103">
    <property type="term" value="P:lipopolysaccharide biosynthetic process"/>
    <property type="evidence" value="ECO:0007669"/>
    <property type="project" value="UniProtKB-ARBA"/>
</dbReference>
<proteinExistence type="predicted"/>
<dbReference type="AlphaFoldDB" id="A0A7H0GYW2"/>
<dbReference type="GO" id="GO:0016763">
    <property type="term" value="F:pentosyltransferase activity"/>
    <property type="evidence" value="ECO:0007669"/>
    <property type="project" value="TreeGrafter"/>
</dbReference>
<evidence type="ECO:0000256" key="5">
    <source>
        <dbReference type="ARBA" id="ARBA00022692"/>
    </source>
</evidence>
<evidence type="ECO:0000313" key="10">
    <source>
        <dbReference type="EMBL" id="QNP53478.1"/>
    </source>
</evidence>
<keyword evidence="7 8" id="KW-0472">Membrane</keyword>
<feature type="transmembrane region" description="Helical" evidence="8">
    <location>
        <begin position="156"/>
        <end position="187"/>
    </location>
</feature>
<dbReference type="Proteomes" id="UP000516093">
    <property type="component" value="Chromosome"/>
</dbReference>
<feature type="transmembrane region" description="Helical" evidence="8">
    <location>
        <begin position="131"/>
        <end position="149"/>
    </location>
</feature>
<dbReference type="InterPro" id="IPR038731">
    <property type="entry name" value="RgtA/B/C-like"/>
</dbReference>
<feature type="transmembrane region" description="Helical" evidence="8">
    <location>
        <begin position="313"/>
        <end position="331"/>
    </location>
</feature>
<keyword evidence="11" id="KW-1185">Reference proteome</keyword>
<dbReference type="PANTHER" id="PTHR33908">
    <property type="entry name" value="MANNOSYLTRANSFERASE YKCB-RELATED"/>
    <property type="match status" value="1"/>
</dbReference>
<keyword evidence="5 8" id="KW-0812">Transmembrane</keyword>
<dbReference type="PANTHER" id="PTHR33908:SF11">
    <property type="entry name" value="MEMBRANE PROTEIN"/>
    <property type="match status" value="1"/>
</dbReference>
<feature type="transmembrane region" description="Helical" evidence="8">
    <location>
        <begin position="102"/>
        <end position="119"/>
    </location>
</feature>
<gene>
    <name evidence="10" type="ORF">H9L05_07850</name>
</gene>
<evidence type="ECO:0000313" key="11">
    <source>
        <dbReference type="Proteomes" id="UP000516093"/>
    </source>
</evidence>
<evidence type="ECO:0000256" key="3">
    <source>
        <dbReference type="ARBA" id="ARBA00022676"/>
    </source>
</evidence>
<sequence length="480" mass="54443">MLALAYFPLYYDLGRHPIQLWDESRQAVNAVEMLRSGNWLVTHFEGQPDLWNTKPPLLIWLQALSLYFFGFSELAVRLPTALATGGTILIVYFFAARTLRRPLVGFLAGLVLVTSLGYVRLHVARTGDYDALLTFFQTLLWSSLYRYLVAGRKREAALLAVAITGAILTKGVAGVLGLPALFVYVLYRRRLGWLLRQPSFYMAAGSTVLIVAGYYGLREWAAAGYWAAVQQNELGGRFDTVLSGHQHPSDYYILAMQELRFTPWHWVLLPTLVLAWSQSRRPLQHAVVLLALFSIVWLVVISNAQTKLEWYDAPVYPALSLLVGLGLWWLGRAVVLTYFATPHSKWLGASALLIFVFYAPYQRVLEQIREYRYSDYGLGPNARIGSYLRQLHHDQPLADSLQVLYPGGYDARLTYYQLTSTQRFQKHVTIISPGAQKTLRPRQVVVVCDPNEALRLDSLYQTVPLHSAENCNTLLILRSR</sequence>
<keyword evidence="6 8" id="KW-1133">Transmembrane helix</keyword>
<feature type="transmembrane region" description="Helical" evidence="8">
    <location>
        <begin position="283"/>
        <end position="301"/>
    </location>
</feature>
<keyword evidence="2" id="KW-1003">Cell membrane</keyword>
<evidence type="ECO:0000256" key="8">
    <source>
        <dbReference type="SAM" id="Phobius"/>
    </source>
</evidence>
<dbReference type="InterPro" id="IPR050297">
    <property type="entry name" value="LipidA_mod_glycosyltrf_83"/>
</dbReference>
<dbReference type="KEGG" id="hqi:H9L05_07850"/>
<evidence type="ECO:0000256" key="2">
    <source>
        <dbReference type="ARBA" id="ARBA00022475"/>
    </source>
</evidence>
<feature type="transmembrane region" description="Helical" evidence="8">
    <location>
        <begin position="199"/>
        <end position="217"/>
    </location>
</feature>
<evidence type="ECO:0000256" key="1">
    <source>
        <dbReference type="ARBA" id="ARBA00004651"/>
    </source>
</evidence>
<feature type="domain" description="Glycosyltransferase RgtA/B/C/D-like" evidence="9">
    <location>
        <begin position="54"/>
        <end position="211"/>
    </location>
</feature>
<organism evidence="10 11">
    <name type="scientific">Hymenobacter qilianensis</name>
    <dbReference type="NCBI Taxonomy" id="1385715"/>
    <lineage>
        <taxon>Bacteria</taxon>
        <taxon>Pseudomonadati</taxon>
        <taxon>Bacteroidota</taxon>
        <taxon>Cytophagia</taxon>
        <taxon>Cytophagales</taxon>
        <taxon>Hymenobacteraceae</taxon>
        <taxon>Hymenobacter</taxon>
    </lineage>
</organism>
<evidence type="ECO:0000256" key="6">
    <source>
        <dbReference type="ARBA" id="ARBA00022989"/>
    </source>
</evidence>
<keyword evidence="3" id="KW-0328">Glycosyltransferase</keyword>
<dbReference type="RefSeq" id="WP_187733692.1">
    <property type="nucleotide sequence ID" value="NZ_CP060784.1"/>
</dbReference>
<reference evidence="10 11" key="1">
    <citation type="submission" date="2020-08" db="EMBL/GenBank/DDBJ databases">
        <title>Genome sequence of Hymenobacter qilianensis JCM 19763T.</title>
        <authorList>
            <person name="Hyun D.-W."/>
            <person name="Bae J.-W."/>
        </authorList>
    </citation>
    <scope>NUCLEOTIDE SEQUENCE [LARGE SCALE GENOMIC DNA]</scope>
    <source>
        <strain evidence="10 11">JCM 19763</strain>
    </source>
</reference>
<evidence type="ECO:0000256" key="4">
    <source>
        <dbReference type="ARBA" id="ARBA00022679"/>
    </source>
</evidence>
<dbReference type="GO" id="GO:0005886">
    <property type="term" value="C:plasma membrane"/>
    <property type="evidence" value="ECO:0007669"/>
    <property type="project" value="UniProtKB-SubCell"/>
</dbReference>
<feature type="transmembrane region" description="Helical" evidence="8">
    <location>
        <begin position="343"/>
        <end position="361"/>
    </location>
</feature>
<feature type="transmembrane region" description="Helical" evidence="8">
    <location>
        <begin position="74"/>
        <end position="95"/>
    </location>
</feature>
<dbReference type="Pfam" id="PF13231">
    <property type="entry name" value="PMT_2"/>
    <property type="match status" value="1"/>
</dbReference>